<organism evidence="1 2">
    <name type="scientific">Frateuria flava</name>
    <dbReference type="NCBI Taxonomy" id="2821489"/>
    <lineage>
        <taxon>Bacteria</taxon>
        <taxon>Pseudomonadati</taxon>
        <taxon>Pseudomonadota</taxon>
        <taxon>Gammaproteobacteria</taxon>
        <taxon>Lysobacterales</taxon>
        <taxon>Rhodanobacteraceae</taxon>
        <taxon>Frateuria</taxon>
    </lineage>
</organism>
<name>A0ABS4DKU1_9GAMM</name>
<dbReference type="Proteomes" id="UP000823790">
    <property type="component" value="Unassembled WGS sequence"/>
</dbReference>
<proteinExistence type="predicted"/>
<gene>
    <name evidence="1" type="ORF">J7I44_05145</name>
</gene>
<reference evidence="1 2" key="1">
    <citation type="submission" date="2021-04" db="EMBL/GenBank/DDBJ databases">
        <authorList>
            <person name="Huq M.A."/>
        </authorList>
    </citation>
    <scope>NUCLEOTIDE SEQUENCE [LARGE SCALE GENOMIC DNA]</scope>
    <source>
        <strain evidence="1 2">MAH-13</strain>
    </source>
</reference>
<evidence type="ECO:0000313" key="2">
    <source>
        <dbReference type="Proteomes" id="UP000823790"/>
    </source>
</evidence>
<comment type="caution">
    <text evidence="1">The sequence shown here is derived from an EMBL/GenBank/DDBJ whole genome shotgun (WGS) entry which is preliminary data.</text>
</comment>
<keyword evidence="2" id="KW-1185">Reference proteome</keyword>
<evidence type="ECO:0000313" key="1">
    <source>
        <dbReference type="EMBL" id="MBP1473675.1"/>
    </source>
</evidence>
<accession>A0ABS4DKU1</accession>
<evidence type="ECO:0008006" key="3">
    <source>
        <dbReference type="Google" id="ProtNLM"/>
    </source>
</evidence>
<dbReference type="EMBL" id="JAGJRS010000010">
    <property type="protein sequence ID" value="MBP1473675.1"/>
    <property type="molecule type" value="Genomic_DNA"/>
</dbReference>
<sequence length="242" mass="27824">MDHLTQALADGLMFTRHKVQFRPADAREHWEELLEEMHPLLKGKLRQLGKPWESLAEERRRALMFGLGSMTADMPMICLTEVPNGREVTFHQYQYGRYGLFIRREWLERQGADRVLYLGERSAVTLLVYRLITLANILGLHLNQTGDPLFENMTSRATLDLLAYVETRGNLEELEWRIAGRHEFMGGDSDVGKRLPLRLEDVEMVLVEDPKEVQILNELLRNLSAQQSTTYCPPVKCSAGDA</sequence>
<protein>
    <recommendedName>
        <fullName evidence="3">DUF4194 domain-containing protein</fullName>
    </recommendedName>
</protein>
<dbReference type="RefSeq" id="WP_209616857.1">
    <property type="nucleotide sequence ID" value="NZ_JAGJRS010000010.1"/>
</dbReference>